<evidence type="ECO:0000256" key="5">
    <source>
        <dbReference type="ARBA" id="ARBA00022977"/>
    </source>
</evidence>
<dbReference type="GO" id="GO:1990107">
    <property type="term" value="F:thiazole synthase activity"/>
    <property type="evidence" value="ECO:0007669"/>
    <property type="project" value="UniProtKB-EC"/>
</dbReference>
<dbReference type="Pfam" id="PF05690">
    <property type="entry name" value="ThiG"/>
    <property type="match status" value="1"/>
</dbReference>
<dbReference type="EC" id="2.8.1.10" evidence="3 8"/>
<dbReference type="HAMAP" id="MF_00443">
    <property type="entry name" value="ThiG"/>
    <property type="match status" value="1"/>
</dbReference>
<sequence>MVTQDTVKFYDKEFSSRLLIGTALYPSPKVMQDSIRASGSEIVTVSIRRETAGGKTGDAFWSLIRELGVTVLPNTAGCKSVREAVTTAKLARELFNTSWIKLEVIADNETLQPDVVGLVEAADILIKDGFQVFPYCTEDLSVAQRLVDAGCRVVMPWAAPIGSARGITNRDSLKLLRTRLPDITLVVDAGIGAPSHAAQALELGFDAVLLNTAVAKAERPVDMANAFRLAVEAGRAGFKAGLMEARDLASPSTPVVGTPFWHAVS</sequence>
<dbReference type="PANTHER" id="PTHR34266">
    <property type="entry name" value="THIAZOLE SYNTHASE"/>
    <property type="match status" value="1"/>
</dbReference>
<dbReference type="Proteomes" id="UP000254343">
    <property type="component" value="Unassembled WGS sequence"/>
</dbReference>
<comment type="subcellular location">
    <subcellularLocation>
        <location evidence="8">Cytoplasm</location>
    </subcellularLocation>
</comment>
<feature type="active site" description="Schiff-base intermediate with DXP" evidence="8">
    <location>
        <position position="101"/>
    </location>
</feature>
<dbReference type="InterPro" id="IPR008867">
    <property type="entry name" value="ThiG"/>
</dbReference>
<dbReference type="AlphaFoldDB" id="A0A380WA36"/>
<dbReference type="InterPro" id="IPR033983">
    <property type="entry name" value="Thiazole_synthase_ThiG"/>
</dbReference>
<dbReference type="EMBL" id="UIGB01000001">
    <property type="protein sequence ID" value="SUU85834.1"/>
    <property type="molecule type" value="Genomic_DNA"/>
</dbReference>
<reference evidence="10 11" key="1">
    <citation type="submission" date="2018-06" db="EMBL/GenBank/DDBJ databases">
        <authorList>
            <consortium name="Pathogen Informatics"/>
            <person name="Doyle S."/>
        </authorList>
    </citation>
    <scope>NUCLEOTIDE SEQUENCE [LARGE SCALE GENOMIC DNA]</scope>
    <source>
        <strain evidence="10 11">NCTC12722</strain>
    </source>
</reference>
<evidence type="ECO:0000259" key="9">
    <source>
        <dbReference type="Pfam" id="PF05690"/>
    </source>
</evidence>
<dbReference type="GO" id="GO:0009229">
    <property type="term" value="P:thiamine diphosphate biosynthetic process"/>
    <property type="evidence" value="ECO:0007669"/>
    <property type="project" value="UniProtKB-UniRule"/>
</dbReference>
<feature type="domain" description="Thiazole synthase ThiG" evidence="9">
    <location>
        <begin position="9"/>
        <end position="254"/>
    </location>
</feature>
<comment type="subunit">
    <text evidence="8">Homotetramer. Forms heterodimers with either ThiH or ThiS.</text>
</comment>
<dbReference type="InterPro" id="IPR013785">
    <property type="entry name" value="Aldolase_TIM"/>
</dbReference>
<comment type="similarity">
    <text evidence="8">Belongs to the ThiG family.</text>
</comment>
<keyword evidence="8" id="KW-0963">Cytoplasm</keyword>
<protein>
    <recommendedName>
        <fullName evidence="3 8">Thiazole synthase</fullName>
        <ecNumber evidence="3 8">2.8.1.10</ecNumber>
    </recommendedName>
</protein>
<evidence type="ECO:0000256" key="4">
    <source>
        <dbReference type="ARBA" id="ARBA00022679"/>
    </source>
</evidence>
<keyword evidence="4 8" id="KW-0808">Transferase</keyword>
<dbReference type="UniPathway" id="UPA00060"/>
<name>A0A380WA36_AFIFE</name>
<accession>A0A380WA36</accession>
<evidence type="ECO:0000256" key="8">
    <source>
        <dbReference type="HAMAP-Rule" id="MF_00443"/>
    </source>
</evidence>
<evidence type="ECO:0000313" key="10">
    <source>
        <dbReference type="EMBL" id="SUU85834.1"/>
    </source>
</evidence>
<dbReference type="GO" id="GO:0005737">
    <property type="term" value="C:cytoplasm"/>
    <property type="evidence" value="ECO:0007669"/>
    <property type="project" value="UniProtKB-SubCell"/>
</dbReference>
<comment type="catalytic activity">
    <reaction evidence="7 8">
        <text>[ThiS sulfur-carrier protein]-C-terminal-Gly-aminoethanethioate + 2-iminoacetate + 1-deoxy-D-xylulose 5-phosphate = [ThiS sulfur-carrier protein]-C-terminal Gly-Gly + 2-[(2R,5Z)-2-carboxy-4-methylthiazol-5(2H)-ylidene]ethyl phosphate + 2 H2O + H(+)</text>
        <dbReference type="Rhea" id="RHEA:26297"/>
        <dbReference type="Rhea" id="RHEA-COMP:12909"/>
        <dbReference type="Rhea" id="RHEA-COMP:19908"/>
        <dbReference type="ChEBI" id="CHEBI:15377"/>
        <dbReference type="ChEBI" id="CHEBI:15378"/>
        <dbReference type="ChEBI" id="CHEBI:57792"/>
        <dbReference type="ChEBI" id="CHEBI:62899"/>
        <dbReference type="ChEBI" id="CHEBI:77846"/>
        <dbReference type="ChEBI" id="CHEBI:90778"/>
        <dbReference type="ChEBI" id="CHEBI:232372"/>
        <dbReference type="EC" id="2.8.1.10"/>
    </reaction>
</comment>
<dbReference type="PANTHER" id="PTHR34266:SF2">
    <property type="entry name" value="THIAZOLE SYNTHASE"/>
    <property type="match status" value="1"/>
</dbReference>
<comment type="function">
    <text evidence="1 8">Catalyzes the rearrangement of 1-deoxy-D-xylulose 5-phosphate (DXP) to produce the thiazole phosphate moiety of thiamine. Sulfur is provided by the thiocarboxylate moiety of the carrier protein ThiS. In vitro, sulfur can be provided by H(2)S.</text>
</comment>
<evidence type="ECO:0000256" key="6">
    <source>
        <dbReference type="ARBA" id="ARBA00023270"/>
    </source>
</evidence>
<dbReference type="SUPFAM" id="SSF110399">
    <property type="entry name" value="ThiG-like"/>
    <property type="match status" value="1"/>
</dbReference>
<dbReference type="RefSeq" id="WP_002716661.1">
    <property type="nucleotide sequence ID" value="NZ_UFSI01000001.1"/>
</dbReference>
<feature type="binding site" evidence="8">
    <location>
        <begin position="189"/>
        <end position="190"/>
    </location>
    <ligand>
        <name>1-deoxy-D-xylulose 5-phosphate</name>
        <dbReference type="ChEBI" id="CHEBI:57792"/>
    </ligand>
</feature>
<dbReference type="Gene3D" id="3.20.20.70">
    <property type="entry name" value="Aldolase class I"/>
    <property type="match status" value="1"/>
</dbReference>
<dbReference type="OrthoDB" id="9805935at2"/>
<organism evidence="10 11">
    <name type="scientific">Afipia felis</name>
    <name type="common">Cat scratch disease bacillus</name>
    <dbReference type="NCBI Taxonomy" id="1035"/>
    <lineage>
        <taxon>Bacteria</taxon>
        <taxon>Pseudomonadati</taxon>
        <taxon>Pseudomonadota</taxon>
        <taxon>Alphaproteobacteria</taxon>
        <taxon>Hyphomicrobiales</taxon>
        <taxon>Nitrobacteraceae</taxon>
        <taxon>Afipia</taxon>
    </lineage>
</organism>
<keyword evidence="6 8" id="KW-0704">Schiff base</keyword>
<evidence type="ECO:0000313" key="11">
    <source>
        <dbReference type="Proteomes" id="UP000254343"/>
    </source>
</evidence>
<evidence type="ECO:0000256" key="3">
    <source>
        <dbReference type="ARBA" id="ARBA00011960"/>
    </source>
</evidence>
<keyword evidence="5 8" id="KW-0784">Thiamine biosynthesis</keyword>
<proteinExistence type="inferred from homology"/>
<evidence type="ECO:0000256" key="1">
    <source>
        <dbReference type="ARBA" id="ARBA00002834"/>
    </source>
</evidence>
<feature type="binding site" evidence="8">
    <location>
        <begin position="211"/>
        <end position="212"/>
    </location>
    <ligand>
        <name>1-deoxy-D-xylulose 5-phosphate</name>
        <dbReference type="ChEBI" id="CHEBI:57792"/>
    </ligand>
</feature>
<gene>
    <name evidence="8 10" type="primary">thiG</name>
    <name evidence="10" type="ORF">NCTC12722_03052</name>
</gene>
<dbReference type="CDD" id="cd04728">
    <property type="entry name" value="ThiG"/>
    <property type="match status" value="1"/>
</dbReference>
<comment type="pathway">
    <text evidence="2 8">Cofactor biosynthesis; thiamine diphosphate biosynthesis.</text>
</comment>
<evidence type="ECO:0000256" key="2">
    <source>
        <dbReference type="ARBA" id="ARBA00004948"/>
    </source>
</evidence>
<evidence type="ECO:0000256" key="7">
    <source>
        <dbReference type="ARBA" id="ARBA00049897"/>
    </source>
</evidence>
<feature type="binding site" evidence="8">
    <location>
        <position position="162"/>
    </location>
    <ligand>
        <name>1-deoxy-D-xylulose 5-phosphate</name>
        <dbReference type="ChEBI" id="CHEBI:57792"/>
    </ligand>
</feature>